<dbReference type="Proteomes" id="UP000715965">
    <property type="component" value="Unassembled WGS sequence"/>
</dbReference>
<proteinExistence type="predicted"/>
<dbReference type="Pfam" id="PF00561">
    <property type="entry name" value="Abhydrolase_1"/>
    <property type="match status" value="1"/>
</dbReference>
<comment type="caution">
    <text evidence="2">The sequence shown here is derived from an EMBL/GenBank/DDBJ whole genome shotgun (WGS) entry which is preliminary data.</text>
</comment>
<dbReference type="EMBL" id="JADDOJ010000038">
    <property type="protein sequence ID" value="MBE7941074.1"/>
    <property type="molecule type" value="Genomic_DNA"/>
</dbReference>
<dbReference type="Gene3D" id="3.40.50.1820">
    <property type="entry name" value="alpha/beta hydrolase"/>
    <property type="match status" value="1"/>
</dbReference>
<accession>A0ABR9SGS4</accession>
<keyword evidence="2" id="KW-0378">Hydrolase</keyword>
<dbReference type="InterPro" id="IPR000073">
    <property type="entry name" value="AB_hydrolase_1"/>
</dbReference>
<organism evidence="2 3">
    <name type="scientific">Ramlibacter aquaticus</name>
    <dbReference type="NCBI Taxonomy" id="2780094"/>
    <lineage>
        <taxon>Bacteria</taxon>
        <taxon>Pseudomonadati</taxon>
        <taxon>Pseudomonadota</taxon>
        <taxon>Betaproteobacteria</taxon>
        <taxon>Burkholderiales</taxon>
        <taxon>Comamonadaceae</taxon>
        <taxon>Ramlibacter</taxon>
    </lineage>
</organism>
<evidence type="ECO:0000259" key="1">
    <source>
        <dbReference type="Pfam" id="PF00561"/>
    </source>
</evidence>
<dbReference type="GO" id="GO:0016787">
    <property type="term" value="F:hydrolase activity"/>
    <property type="evidence" value="ECO:0007669"/>
    <property type="project" value="UniProtKB-KW"/>
</dbReference>
<gene>
    <name evidence="2" type="ORF">IM725_10890</name>
</gene>
<protein>
    <submittedName>
        <fullName evidence="2">Alpha/beta hydrolase</fullName>
    </submittedName>
</protein>
<dbReference type="RefSeq" id="WP_193780615.1">
    <property type="nucleotide sequence ID" value="NZ_JADDOJ010000038.1"/>
</dbReference>
<dbReference type="InterPro" id="IPR029058">
    <property type="entry name" value="AB_hydrolase_fold"/>
</dbReference>
<dbReference type="PANTHER" id="PTHR46438">
    <property type="entry name" value="ALPHA/BETA-HYDROLASES SUPERFAMILY PROTEIN"/>
    <property type="match status" value="1"/>
</dbReference>
<evidence type="ECO:0000313" key="3">
    <source>
        <dbReference type="Proteomes" id="UP000715965"/>
    </source>
</evidence>
<evidence type="ECO:0000313" key="2">
    <source>
        <dbReference type="EMBL" id="MBE7941074.1"/>
    </source>
</evidence>
<reference evidence="2 3" key="1">
    <citation type="submission" date="2020-10" db="EMBL/GenBank/DDBJ databases">
        <title>Draft genome of Ramlibacter aquaticus LMG 30558.</title>
        <authorList>
            <person name="Props R."/>
        </authorList>
    </citation>
    <scope>NUCLEOTIDE SEQUENCE [LARGE SCALE GENOMIC DNA]</scope>
    <source>
        <strain evidence="2 3">LMG 30558</strain>
    </source>
</reference>
<sequence length="306" mass="33334">MHAHPDRPSPLPAALSGRRIEFDSRAGRLSAYVAGEGPPLLLVHSINAAASAAEMRPLHEHYRASRTVVSIDLPGYGFSDRSDRPYTPRLMTDAIHAIAGQIGEGSADAPIDALAVSLSCEFLARAAAEAPGRFRSVALVSPTGFRGLQAWRGTPGSTRGKPWLYKALRGPGKAWGGALFRALTRPGVIRYFLRRTWGAQDIDEALWAYCTRTAQVPGAEFAPLHFLAADLFSADIHTVYEQLAMPVWMSHGVRGDFTDYRGQRIVEGRPNWRFSTFPTGALPYFEVPDAFCEALDRFLADAAAPG</sequence>
<name>A0ABR9SGS4_9BURK</name>
<dbReference type="PANTHER" id="PTHR46438:SF2">
    <property type="entry name" value="ALPHA_BETA-HYDROLASES SUPERFAMILY PROTEIN"/>
    <property type="match status" value="1"/>
</dbReference>
<keyword evidence="3" id="KW-1185">Reference proteome</keyword>
<feature type="domain" description="AB hydrolase-1" evidence="1">
    <location>
        <begin position="38"/>
        <end position="143"/>
    </location>
</feature>
<dbReference type="SUPFAM" id="SSF53474">
    <property type="entry name" value="alpha/beta-Hydrolases"/>
    <property type="match status" value="1"/>
</dbReference>